<feature type="domain" description="Sigma-54 factor interaction" evidence="6">
    <location>
        <begin position="126"/>
        <end position="353"/>
    </location>
</feature>
<dbReference type="InterPro" id="IPR003593">
    <property type="entry name" value="AAA+_ATPase"/>
</dbReference>
<evidence type="ECO:0000256" key="3">
    <source>
        <dbReference type="ARBA" id="ARBA00023015"/>
    </source>
</evidence>
<dbReference type="RefSeq" id="WP_320551837.1">
    <property type="nucleotide sequence ID" value="NZ_JAQLOK010000004.1"/>
</dbReference>
<evidence type="ECO:0000256" key="5">
    <source>
        <dbReference type="PROSITE-ProRule" id="PRU00169"/>
    </source>
</evidence>
<dbReference type="Pfam" id="PF02954">
    <property type="entry name" value="HTH_8"/>
    <property type="match status" value="1"/>
</dbReference>
<feature type="domain" description="Response regulatory" evidence="7">
    <location>
        <begin position="6"/>
        <end position="118"/>
    </location>
</feature>
<dbReference type="SMART" id="SM00382">
    <property type="entry name" value="AAA"/>
    <property type="match status" value="1"/>
</dbReference>
<keyword evidence="9" id="KW-1185">Reference proteome</keyword>
<keyword evidence="4" id="KW-0804">Transcription</keyword>
<dbReference type="SUPFAM" id="SSF52172">
    <property type="entry name" value="CheY-like"/>
    <property type="match status" value="1"/>
</dbReference>
<comment type="caution">
    <text evidence="8">The sequence shown here is derived from an EMBL/GenBank/DDBJ whole genome shotgun (WGS) entry which is preliminary data.</text>
</comment>
<dbReference type="Gene3D" id="3.40.50.2300">
    <property type="match status" value="1"/>
</dbReference>
<evidence type="ECO:0000313" key="8">
    <source>
        <dbReference type="EMBL" id="MDF4025903.1"/>
    </source>
</evidence>
<gene>
    <name evidence="8" type="ORF">P3W24_13075</name>
</gene>
<reference evidence="8 9" key="1">
    <citation type="journal article" date="2024" name="Curr. Microbiol.">
        <title>Luteibacter sahnii sp. nov., A Novel Yellow-Colored Xanthomonadin Pigment Producing Probiotic Bacterium from Healthy Rice Seed Microbiome.</title>
        <authorList>
            <person name="Jaiswal G."/>
            <person name="Rana R."/>
            <person name="Nayak P.K."/>
            <person name="Chouhan R."/>
            <person name="Gandhi S.G."/>
            <person name="Patel H.K."/>
            <person name="Patil P.B."/>
        </authorList>
    </citation>
    <scope>NUCLEOTIDE SEQUENCE [LARGE SCALE GENOMIC DNA]</scope>
    <source>
        <strain evidence="8 9">PPL201</strain>
    </source>
</reference>
<feature type="modified residue" description="4-aspartylphosphate" evidence="5">
    <location>
        <position position="55"/>
    </location>
</feature>
<dbReference type="InterPro" id="IPR009057">
    <property type="entry name" value="Homeodomain-like_sf"/>
</dbReference>
<keyword evidence="1" id="KW-0547">Nucleotide-binding</keyword>
<dbReference type="InterPro" id="IPR002197">
    <property type="entry name" value="HTH_Fis"/>
</dbReference>
<dbReference type="InterPro" id="IPR058031">
    <property type="entry name" value="AAA_lid_NorR"/>
</dbReference>
<evidence type="ECO:0000256" key="4">
    <source>
        <dbReference type="ARBA" id="ARBA00023163"/>
    </source>
</evidence>
<dbReference type="Pfam" id="PF25601">
    <property type="entry name" value="AAA_lid_14"/>
    <property type="match status" value="1"/>
</dbReference>
<evidence type="ECO:0000256" key="1">
    <source>
        <dbReference type="ARBA" id="ARBA00022741"/>
    </source>
</evidence>
<dbReference type="SUPFAM" id="SSF52540">
    <property type="entry name" value="P-loop containing nucleoside triphosphate hydrolases"/>
    <property type="match status" value="1"/>
</dbReference>
<dbReference type="InterPro" id="IPR011006">
    <property type="entry name" value="CheY-like_superfamily"/>
</dbReference>
<accession>A0ABT6BDG1</accession>
<evidence type="ECO:0000259" key="7">
    <source>
        <dbReference type="PROSITE" id="PS50110"/>
    </source>
</evidence>
<dbReference type="CDD" id="cd00009">
    <property type="entry name" value="AAA"/>
    <property type="match status" value="1"/>
</dbReference>
<evidence type="ECO:0000259" key="6">
    <source>
        <dbReference type="PROSITE" id="PS50045"/>
    </source>
</evidence>
<dbReference type="PROSITE" id="PS00676">
    <property type="entry name" value="SIGMA54_INTERACT_2"/>
    <property type="match status" value="1"/>
</dbReference>
<dbReference type="SMART" id="SM00448">
    <property type="entry name" value="REC"/>
    <property type="match status" value="1"/>
</dbReference>
<dbReference type="Gene3D" id="1.10.8.60">
    <property type="match status" value="1"/>
</dbReference>
<dbReference type="PRINTS" id="PR01590">
    <property type="entry name" value="HTHFIS"/>
</dbReference>
<dbReference type="PROSITE" id="PS50045">
    <property type="entry name" value="SIGMA54_INTERACT_4"/>
    <property type="match status" value="1"/>
</dbReference>
<dbReference type="SUPFAM" id="SSF46689">
    <property type="entry name" value="Homeodomain-like"/>
    <property type="match status" value="1"/>
</dbReference>
<dbReference type="InterPro" id="IPR002078">
    <property type="entry name" value="Sigma_54_int"/>
</dbReference>
<dbReference type="EMBL" id="JARJJS010000003">
    <property type="protein sequence ID" value="MDF4025903.1"/>
    <property type="molecule type" value="Genomic_DNA"/>
</dbReference>
<dbReference type="PANTHER" id="PTHR32071">
    <property type="entry name" value="TRANSCRIPTIONAL REGULATORY PROTEIN"/>
    <property type="match status" value="1"/>
</dbReference>
<keyword evidence="2" id="KW-0067">ATP-binding</keyword>
<dbReference type="Proteomes" id="UP001528850">
    <property type="component" value="Unassembled WGS sequence"/>
</dbReference>
<organism evidence="8 9">
    <name type="scientific">Luteibacter sahnii</name>
    <dbReference type="NCBI Taxonomy" id="3021977"/>
    <lineage>
        <taxon>Bacteria</taxon>
        <taxon>Pseudomonadati</taxon>
        <taxon>Pseudomonadota</taxon>
        <taxon>Gammaproteobacteria</taxon>
        <taxon>Lysobacterales</taxon>
        <taxon>Rhodanobacteraceae</taxon>
        <taxon>Luteibacter</taxon>
    </lineage>
</organism>
<dbReference type="InterPro" id="IPR025943">
    <property type="entry name" value="Sigma_54_int_dom_ATP-bd_2"/>
</dbReference>
<dbReference type="PROSITE" id="PS50110">
    <property type="entry name" value="RESPONSE_REGULATORY"/>
    <property type="match status" value="1"/>
</dbReference>
<evidence type="ECO:0000256" key="2">
    <source>
        <dbReference type="ARBA" id="ARBA00022840"/>
    </source>
</evidence>
<dbReference type="PANTHER" id="PTHR32071:SF122">
    <property type="entry name" value="SIGMA FACTOR"/>
    <property type="match status" value="1"/>
</dbReference>
<dbReference type="Gene3D" id="1.10.10.60">
    <property type="entry name" value="Homeodomain-like"/>
    <property type="match status" value="1"/>
</dbReference>
<proteinExistence type="predicted"/>
<dbReference type="Pfam" id="PF00158">
    <property type="entry name" value="Sigma54_activat"/>
    <property type="match status" value="1"/>
</dbReference>
<dbReference type="InterPro" id="IPR001789">
    <property type="entry name" value="Sig_transdc_resp-reg_receiver"/>
</dbReference>
<sequence length="431" mass="46785">MSFIQRMLVLDDDVSFSQATCGWLRAIGMEAQVAANCAQARQAVADGEFDAAMIDIGLPDGCGLDLLSEPGFASLRRTIIVSGDQALASSLDHVLPGARCLGKPFTPASLQAALMPARADAADDELLGHSPLMREARREIDDVARLPVSVLLVGESGTGKELAARRLHRASGRRGRFVAFNGAALSPELLASQLFGHLKGSFTGANERRIGLAEAADGGTLFIDELGDMPEPVQVALLRFLETRDVVPVGATRGRRVDVRVVSATHRPPRQAMREGRIRTDLYFRLAGYEIRMPALRERREDVPPIAERMLAQMNDSSGLLKAFGPGAFDAVARHAWPGNVRELRQHVQRAYVRSRGLVYLPPPLEDERHGAFVAPIRRMVEVEREAILAALDACGGDRAKAAHRLGISLRTIYNKLASYRTSGHVAGKTP</sequence>
<dbReference type="Gene3D" id="3.40.50.300">
    <property type="entry name" value="P-loop containing nucleotide triphosphate hydrolases"/>
    <property type="match status" value="1"/>
</dbReference>
<dbReference type="InterPro" id="IPR027417">
    <property type="entry name" value="P-loop_NTPase"/>
</dbReference>
<keyword evidence="3" id="KW-0805">Transcription regulation</keyword>
<protein>
    <submittedName>
        <fullName evidence="8">Sigma-54 dependent transcriptional regulator</fullName>
    </submittedName>
</protein>
<evidence type="ECO:0000313" key="9">
    <source>
        <dbReference type="Proteomes" id="UP001528850"/>
    </source>
</evidence>
<keyword evidence="5" id="KW-0597">Phosphoprotein</keyword>
<name>A0ABT6BDG1_9GAMM</name>